<sequence length="600" mass="67888">MVNLINKGQTITLEVANPNYGVMKTKQDIQKESLQNWIQLDQLKTHPEFRREFDKLLNINIVTENGVNGKSGCIYVDSEGDRNGNTTLADALKNSVFVEQYLLHTENNLKIKELAPKAYTDIKNTKDVSALIASINAYYNLLDEPGATEFKGNQLITREDFYTLVFKAETPVQKLESDKLFELAIGGKTDKSIYAQSVADYGWLQTTTKSLDAKSYKGTMSRAEAVYLVVNKYLPDLFKEVTIFDKGYKDTKNAGDLVKKLGLKENGVPKEKWQFYTLAYMLKHPDEGLQEEMYKAMVISKSLDLMRGDESRWDEAITKEEAIRLVIDTHLAVNDIQGYKTTIEYGKMNESKFDVAYSEDKVLGYTEDGYAYGENWVELPKGTTGIIDPYQTLDNGMKLVEVKQMLKEYEAKWKKENKSLHEIDALKSEIAKGLGTDIATLNAIPDSEIAKFVQKEKEEKEILAEAKKVADTSKIKQSTNNKKTPPKTVKKGTTNTNTKKSNVTASKNSPYSNIKLPYGARVITSKEEFDDYVAKDKVNFSNHGKIPVLYKGVVYMCTHSDIKALNMRTDRAGFEWYLNDQIVIGGLDPDYIRGSLQDHK</sequence>
<name>A0A017RYX2_9CLOT</name>
<keyword evidence="3" id="KW-1185">Reference proteome</keyword>
<organism evidence="2 3">
    <name type="scientific">Fervidicella metallireducens AeB</name>
    <dbReference type="NCBI Taxonomy" id="1403537"/>
    <lineage>
        <taxon>Bacteria</taxon>
        <taxon>Bacillati</taxon>
        <taxon>Bacillota</taxon>
        <taxon>Clostridia</taxon>
        <taxon>Eubacteriales</taxon>
        <taxon>Clostridiaceae</taxon>
        <taxon>Fervidicella</taxon>
    </lineage>
</organism>
<protein>
    <recommendedName>
        <fullName evidence="4">SLH domain-containing protein</fullName>
    </recommendedName>
</protein>
<evidence type="ECO:0000256" key="1">
    <source>
        <dbReference type="SAM" id="MobiDB-lite"/>
    </source>
</evidence>
<feature type="compositionally biased region" description="Low complexity" evidence="1">
    <location>
        <begin position="491"/>
        <end position="508"/>
    </location>
</feature>
<evidence type="ECO:0008006" key="4">
    <source>
        <dbReference type="Google" id="ProtNLM"/>
    </source>
</evidence>
<dbReference type="EMBL" id="AZQP01000003">
    <property type="protein sequence ID" value="EYE89579.1"/>
    <property type="molecule type" value="Genomic_DNA"/>
</dbReference>
<comment type="caution">
    <text evidence="2">The sequence shown here is derived from an EMBL/GenBank/DDBJ whole genome shotgun (WGS) entry which is preliminary data.</text>
</comment>
<feature type="region of interest" description="Disordered" evidence="1">
    <location>
        <begin position="473"/>
        <end position="508"/>
    </location>
</feature>
<dbReference type="RefSeq" id="WP_035377544.1">
    <property type="nucleotide sequence ID" value="NZ_AZQP01000003.1"/>
</dbReference>
<proteinExistence type="predicted"/>
<dbReference type="AlphaFoldDB" id="A0A017RYX2"/>
<evidence type="ECO:0000313" key="3">
    <source>
        <dbReference type="Proteomes" id="UP000019681"/>
    </source>
</evidence>
<gene>
    <name evidence="2" type="ORF">Q428_01560</name>
</gene>
<dbReference type="OrthoDB" id="1939536at2"/>
<dbReference type="STRING" id="1403537.Q428_01560"/>
<accession>A0A017RYX2</accession>
<reference evidence="2 3" key="1">
    <citation type="journal article" date="2014" name="Genome Announc.">
        <title>Draft Genome Sequence of Fervidicella metallireducens Strain AeBT, an Iron-Reducing Thermoanaerobe from the Great Artesian Basin.</title>
        <authorList>
            <person name="Patel B.K."/>
        </authorList>
    </citation>
    <scope>NUCLEOTIDE SEQUENCE [LARGE SCALE GENOMIC DNA]</scope>
    <source>
        <strain evidence="2 3">AeB</strain>
    </source>
</reference>
<evidence type="ECO:0000313" key="2">
    <source>
        <dbReference type="EMBL" id="EYE89579.1"/>
    </source>
</evidence>
<dbReference type="Proteomes" id="UP000019681">
    <property type="component" value="Unassembled WGS sequence"/>
</dbReference>